<dbReference type="InterPro" id="IPR016024">
    <property type="entry name" value="ARM-type_fold"/>
</dbReference>
<gene>
    <name evidence="1" type="ORF">ENM21_01845</name>
</gene>
<dbReference type="AlphaFoldDB" id="A0A7C5RTW5"/>
<dbReference type="SUPFAM" id="SSF48371">
    <property type="entry name" value="ARM repeat"/>
    <property type="match status" value="1"/>
</dbReference>
<accession>A0A7C5RTW5</accession>
<dbReference type="Gene3D" id="1.25.10.10">
    <property type="entry name" value="Leucine-rich Repeat Variant"/>
    <property type="match status" value="1"/>
</dbReference>
<protein>
    <recommendedName>
        <fullName evidence="2">HEAT repeat domain-containing protein</fullName>
    </recommendedName>
</protein>
<evidence type="ECO:0000313" key="1">
    <source>
        <dbReference type="EMBL" id="HHM95945.1"/>
    </source>
</evidence>
<comment type="caution">
    <text evidence="1">The sequence shown here is derived from an EMBL/GenBank/DDBJ whole genome shotgun (WGS) entry which is preliminary data.</text>
</comment>
<dbReference type="InterPro" id="IPR011989">
    <property type="entry name" value="ARM-like"/>
</dbReference>
<organism evidence="1">
    <name type="scientific">Thermomicrobium roseum</name>
    <dbReference type="NCBI Taxonomy" id="500"/>
    <lineage>
        <taxon>Bacteria</taxon>
        <taxon>Pseudomonadati</taxon>
        <taxon>Thermomicrobiota</taxon>
        <taxon>Thermomicrobia</taxon>
        <taxon>Thermomicrobiales</taxon>
        <taxon>Thermomicrobiaceae</taxon>
        <taxon>Thermomicrobium</taxon>
    </lineage>
</organism>
<proteinExistence type="predicted"/>
<dbReference type="EMBL" id="DRWX01000092">
    <property type="protein sequence ID" value="HHM95945.1"/>
    <property type="molecule type" value="Genomic_DNA"/>
</dbReference>
<evidence type="ECO:0008006" key="2">
    <source>
        <dbReference type="Google" id="ProtNLM"/>
    </source>
</evidence>
<name>A0A7C5RTW5_THERO</name>
<sequence>MEQGPFRDEPPWATCELPYTVTDISAALATPSGRRWLRLAVLPQLPQTAAAELAEQLLAFREDFLVVRRDRSTGLVVQRLAHPTLLEHAEWLAGSNAALALWERLATEGLSVLVTVALRVLRRGTPQARETVLTLLVADPTREIALPHWAERALLMVALADPDDVVRGLAAEAAATQRPELLLSAWRTWVRDPCQRVRRATWAVVLRRRSDAVPAAQELLTEEGAPAPVRADALWALGQILSTSEFAPILAACIQHPAQELAEVAAELLWTQHRHPLPAQAALKSPHASVQTIGAWLLHPQRGSPAAGGARPGMPLPLV</sequence>
<reference evidence="1" key="1">
    <citation type="journal article" date="2020" name="mSystems">
        <title>Genome- and Community-Level Interaction Insights into Carbon Utilization and Element Cycling Functions of Hydrothermarchaeota in Hydrothermal Sediment.</title>
        <authorList>
            <person name="Zhou Z."/>
            <person name="Liu Y."/>
            <person name="Xu W."/>
            <person name="Pan J."/>
            <person name="Luo Z.H."/>
            <person name="Li M."/>
        </authorList>
    </citation>
    <scope>NUCLEOTIDE SEQUENCE [LARGE SCALE GENOMIC DNA]</scope>
    <source>
        <strain evidence="1">SpSt-1065</strain>
    </source>
</reference>